<evidence type="ECO:0000313" key="5">
    <source>
        <dbReference type="Proteomes" id="UP001501153"/>
    </source>
</evidence>
<sequence length="632" mass="65578">MQTILQKAEKMAGVFDKAKAGAKALGVGLMLANQAAQGIQTAANTLNSAIEPGVKFQQSLADLSALTGQTGAGLVQLGQQGREMSLLLGGSAADNIESYKGILGELGPQMAENKAAMASMGAAVGILAKSMKGDSVGSMKALTTSLQQFNIDLKNPVTAAKAMTTAMNVMAAGANAGAAEVPDIAAAIKVAGVAASGARVSFIETNAAIQVLAQGGLKGAEAGTALRNVLGKLGEGRFLPKDVKEELKAAGVDINILGDKSKSFAARLTELKKIQYDSALVTKLFGTENSNAANILLRGTVALGEYKKAMTGSHAATDAARIIMDTHAGRMDRAKALWENLGISVFQATEPYLPFIQGSAKAAVMVSQMIPLLQLMGAGFMTVVPPIWRFVFAQTASGLSVAKNALLMVGSGLLGLVSFSGGLVGATVAQWALNAAMSANPIGIIILGLVAVAGAVALIISYWDTLKVWLLAIGKFFIENNPFYLMVSQIFRLFPGIEKWFTGLWDRITGFVKGLVGKFKGLWDTIAPYLGLGSMKVGAIDSKLMVAGPKEDPFEAAAKAQGVAAKPVKAKAEKVTSGGSKPTTVNITIGKFQDSININTTNLTEGTNDVVRMLEEALERVVNGVSQGVGIV</sequence>
<evidence type="ECO:0000256" key="1">
    <source>
        <dbReference type="ARBA" id="ARBA00022612"/>
    </source>
</evidence>
<dbReference type="Proteomes" id="UP001501153">
    <property type="component" value="Unassembled WGS sequence"/>
</dbReference>
<keyword evidence="1" id="KW-1188">Viral release from host cell</keyword>
<organism evidence="4 5">
    <name type="scientific">Hymenobacter saemangeumensis</name>
    <dbReference type="NCBI Taxonomy" id="1084522"/>
    <lineage>
        <taxon>Bacteria</taxon>
        <taxon>Pseudomonadati</taxon>
        <taxon>Bacteroidota</taxon>
        <taxon>Cytophagia</taxon>
        <taxon>Cytophagales</taxon>
        <taxon>Hymenobacteraceae</taxon>
        <taxon>Hymenobacter</taxon>
    </lineage>
</organism>
<dbReference type="EMBL" id="BAABGZ010000016">
    <property type="protein sequence ID" value="GAA4354159.1"/>
    <property type="molecule type" value="Genomic_DNA"/>
</dbReference>
<name>A0ABP8I9F0_9BACT</name>
<keyword evidence="5" id="KW-1185">Reference proteome</keyword>
<feature type="transmembrane region" description="Helical" evidence="2">
    <location>
        <begin position="372"/>
        <end position="392"/>
    </location>
</feature>
<evidence type="ECO:0000313" key="4">
    <source>
        <dbReference type="EMBL" id="GAA4354159.1"/>
    </source>
</evidence>
<protein>
    <recommendedName>
        <fullName evidence="3">Phage tail tape measure protein domain-containing protein</fullName>
    </recommendedName>
</protein>
<keyword evidence="2" id="KW-0472">Membrane</keyword>
<evidence type="ECO:0000259" key="3">
    <source>
        <dbReference type="Pfam" id="PF10145"/>
    </source>
</evidence>
<gene>
    <name evidence="4" type="ORF">GCM10023185_15560</name>
</gene>
<dbReference type="InterPro" id="IPR010090">
    <property type="entry name" value="Phage_tape_meas"/>
</dbReference>
<feature type="transmembrane region" description="Helical" evidence="2">
    <location>
        <begin position="441"/>
        <end position="463"/>
    </location>
</feature>
<reference evidence="5" key="1">
    <citation type="journal article" date="2019" name="Int. J. Syst. Evol. Microbiol.">
        <title>The Global Catalogue of Microorganisms (GCM) 10K type strain sequencing project: providing services to taxonomists for standard genome sequencing and annotation.</title>
        <authorList>
            <consortium name="The Broad Institute Genomics Platform"/>
            <consortium name="The Broad Institute Genome Sequencing Center for Infectious Disease"/>
            <person name="Wu L."/>
            <person name="Ma J."/>
        </authorList>
    </citation>
    <scope>NUCLEOTIDE SEQUENCE [LARGE SCALE GENOMIC DNA]</scope>
    <source>
        <strain evidence="5">JCM 17923</strain>
    </source>
</reference>
<evidence type="ECO:0000256" key="2">
    <source>
        <dbReference type="SAM" id="Phobius"/>
    </source>
</evidence>
<feature type="domain" description="Phage tail tape measure protein" evidence="3">
    <location>
        <begin position="103"/>
        <end position="286"/>
    </location>
</feature>
<keyword evidence="2" id="KW-1133">Transmembrane helix</keyword>
<accession>A0ABP8I9F0</accession>
<dbReference type="Pfam" id="PF10145">
    <property type="entry name" value="PhageMin_Tail"/>
    <property type="match status" value="1"/>
</dbReference>
<dbReference type="PANTHER" id="PTHR37813">
    <property type="entry name" value="FELS-2 PROPHAGE PROTEIN"/>
    <property type="match status" value="1"/>
</dbReference>
<proteinExistence type="predicted"/>
<feature type="transmembrane region" description="Helical" evidence="2">
    <location>
        <begin position="404"/>
        <end position="429"/>
    </location>
</feature>
<dbReference type="NCBIfam" id="TIGR01760">
    <property type="entry name" value="tape_meas_TP901"/>
    <property type="match status" value="1"/>
</dbReference>
<comment type="caution">
    <text evidence="4">The sequence shown here is derived from an EMBL/GenBank/DDBJ whole genome shotgun (WGS) entry which is preliminary data.</text>
</comment>
<dbReference type="PANTHER" id="PTHR37813:SF1">
    <property type="entry name" value="FELS-2 PROPHAGE PROTEIN"/>
    <property type="match status" value="1"/>
</dbReference>
<keyword evidence="2" id="KW-0812">Transmembrane</keyword>